<dbReference type="Proteomes" id="UP000085678">
    <property type="component" value="Unplaced"/>
</dbReference>
<dbReference type="InterPro" id="IPR014352">
    <property type="entry name" value="FERM/acyl-CoA-bd_prot_sf"/>
</dbReference>
<dbReference type="Gene3D" id="2.30.29.30">
    <property type="entry name" value="Pleckstrin-homology domain (PH domain)/Phosphotyrosine-binding domain (PTB)"/>
    <property type="match status" value="1"/>
</dbReference>
<dbReference type="AlphaFoldDB" id="A0A1S3JL03"/>
<dbReference type="SUPFAM" id="SSF54236">
    <property type="entry name" value="Ubiquitin-like"/>
    <property type="match status" value="1"/>
</dbReference>
<dbReference type="PROSITE" id="PS50057">
    <property type="entry name" value="FERM_3"/>
    <property type="match status" value="1"/>
</dbReference>
<dbReference type="OrthoDB" id="10037309at2759"/>
<dbReference type="SMART" id="SM00295">
    <property type="entry name" value="B41"/>
    <property type="match status" value="1"/>
</dbReference>
<dbReference type="InterPro" id="IPR013083">
    <property type="entry name" value="Znf_RING/FYVE/PHD"/>
</dbReference>
<accession>A0A1S3JL03</accession>
<dbReference type="Pfam" id="PF09380">
    <property type="entry name" value="FERM_C"/>
    <property type="match status" value="1"/>
</dbReference>
<dbReference type="SMART" id="SM01196">
    <property type="entry name" value="FERM_C"/>
    <property type="match status" value="1"/>
</dbReference>
<keyword evidence="6" id="KW-1185">Reference proteome</keyword>
<dbReference type="Gene3D" id="1.20.80.10">
    <property type="match status" value="1"/>
</dbReference>
<gene>
    <name evidence="7" type="primary">LOC106173997</name>
</gene>
<evidence type="ECO:0000256" key="3">
    <source>
        <dbReference type="PROSITE-ProRule" id="PRU00175"/>
    </source>
</evidence>
<keyword evidence="1 3" id="KW-0479">Metal-binding</keyword>
<dbReference type="RefSeq" id="XP_013410816.1">
    <property type="nucleotide sequence ID" value="XM_013555362.1"/>
</dbReference>
<dbReference type="InterPro" id="IPR018979">
    <property type="entry name" value="FERM_N"/>
</dbReference>
<dbReference type="InterPro" id="IPR029071">
    <property type="entry name" value="Ubiquitin-like_domsf"/>
</dbReference>
<keyword evidence="2" id="KW-0862">Zinc</keyword>
<dbReference type="FunCoup" id="A0A1S3JL03">
    <property type="interactions" value="19"/>
</dbReference>
<dbReference type="PRINTS" id="PR00935">
    <property type="entry name" value="BAND41"/>
</dbReference>
<evidence type="ECO:0000256" key="2">
    <source>
        <dbReference type="ARBA" id="ARBA00022833"/>
    </source>
</evidence>
<keyword evidence="1 3" id="KW-0863">Zinc-finger</keyword>
<dbReference type="SUPFAM" id="SSF50729">
    <property type="entry name" value="PH domain-like"/>
    <property type="match status" value="1"/>
</dbReference>
<dbReference type="InterPro" id="IPR011993">
    <property type="entry name" value="PH-like_dom_sf"/>
</dbReference>
<organism evidence="6 7">
    <name type="scientific">Lingula anatina</name>
    <name type="common">Brachiopod</name>
    <name type="synonym">Lingula unguis</name>
    <dbReference type="NCBI Taxonomy" id="7574"/>
    <lineage>
        <taxon>Eukaryota</taxon>
        <taxon>Metazoa</taxon>
        <taxon>Spiralia</taxon>
        <taxon>Lophotrochozoa</taxon>
        <taxon>Brachiopoda</taxon>
        <taxon>Linguliformea</taxon>
        <taxon>Lingulata</taxon>
        <taxon>Lingulida</taxon>
        <taxon>Linguloidea</taxon>
        <taxon>Lingulidae</taxon>
        <taxon>Lingula</taxon>
    </lineage>
</organism>
<dbReference type="SUPFAM" id="SSF57850">
    <property type="entry name" value="RING/U-box"/>
    <property type="match status" value="1"/>
</dbReference>
<feature type="domain" description="RING-type" evidence="5">
    <location>
        <begin position="392"/>
        <end position="427"/>
    </location>
</feature>
<dbReference type="PROSITE" id="PS50089">
    <property type="entry name" value="ZF_RING_2"/>
    <property type="match status" value="1"/>
</dbReference>
<dbReference type="CDD" id="cd14473">
    <property type="entry name" value="FERM_B-lobe"/>
    <property type="match status" value="1"/>
</dbReference>
<dbReference type="Gene3D" id="3.30.40.10">
    <property type="entry name" value="Zinc/RING finger domain, C3HC4 (zinc finger)"/>
    <property type="match status" value="1"/>
</dbReference>
<evidence type="ECO:0000259" key="4">
    <source>
        <dbReference type="PROSITE" id="PS50057"/>
    </source>
</evidence>
<dbReference type="Pfam" id="PF09379">
    <property type="entry name" value="FERM_N"/>
    <property type="match status" value="1"/>
</dbReference>
<evidence type="ECO:0000259" key="5">
    <source>
        <dbReference type="PROSITE" id="PS50089"/>
    </source>
</evidence>
<dbReference type="STRING" id="7574.A0A1S3JL03"/>
<evidence type="ECO:0000313" key="7">
    <source>
        <dbReference type="RefSeq" id="XP_013410816.1"/>
    </source>
</evidence>
<dbReference type="GO" id="GO:0008270">
    <property type="term" value="F:zinc ion binding"/>
    <property type="evidence" value="ECO:0007669"/>
    <property type="project" value="UniProtKB-KW"/>
</dbReference>
<dbReference type="InParanoid" id="A0A1S3JL03"/>
<dbReference type="PANTHER" id="PTHR23280">
    <property type="entry name" value="4.1 G PROTEIN"/>
    <property type="match status" value="1"/>
</dbReference>
<dbReference type="InterPro" id="IPR035963">
    <property type="entry name" value="FERM_2"/>
</dbReference>
<dbReference type="Pfam" id="PF00373">
    <property type="entry name" value="FERM_M"/>
    <property type="match status" value="1"/>
</dbReference>
<name>A0A1S3JL03_LINAN</name>
<reference evidence="7" key="1">
    <citation type="submission" date="2025-08" db="UniProtKB">
        <authorList>
            <consortium name="RefSeq"/>
        </authorList>
    </citation>
    <scope>IDENTIFICATION</scope>
    <source>
        <tissue evidence="7">Gonads</tissue>
    </source>
</reference>
<dbReference type="CDD" id="cd17104">
    <property type="entry name" value="FERM_F1_MYLIP"/>
    <property type="match status" value="1"/>
</dbReference>
<dbReference type="KEGG" id="lak:106173997"/>
<sequence length="447" mass="51142">MLCVVTQPDNAVIELELDPKAEGLHCMEKVCQHIGIIEEDYFGLQYKGTKGEQLWLNTRNRITRQVPGPPPYRFRLRVKFFVQPHLILQEETRHLFYLTVRDDFVNGILKLRSREQELDMAAHIAQAELGDLCKHSPHHCASYPSFCPETFRSCTDHLAQVAHRHEQLAGMKTNNAEYRMLQFAETAENFGVEFHQAKDLSTGQDLNIGVGPGGIILYSMQTNQVQFSIPYPTVQIAIHNGKDFHLTVIRDNGSQHTQGFRLVSQRAADALYRCVTEMHSFYRCDTVRNAVSGQFSRDLKGTLASLFNENTTLGKRYIFDIRRTCREVCDHARRVLYTTGRDVLRKPRAEGESVQDCHQCEGAACPLDKFDSQMEHQDSPYTQVEEEESLLCRVCMDANIDITFGPCCHTVCCHSCMRRLDHCPICRAPIESIQRIVPQEEMCTLEL</sequence>
<dbReference type="InterPro" id="IPR019748">
    <property type="entry name" value="FERM_central"/>
</dbReference>
<dbReference type="GeneID" id="106173997"/>
<dbReference type="InterPro" id="IPR001841">
    <property type="entry name" value="Znf_RING"/>
</dbReference>
<dbReference type="InterPro" id="IPR019749">
    <property type="entry name" value="Band_41_domain"/>
</dbReference>
<dbReference type="OMA" id="NKGENLW"/>
<proteinExistence type="predicted"/>
<feature type="domain" description="FERM" evidence="4">
    <location>
        <begin position="1"/>
        <end position="286"/>
    </location>
</feature>
<dbReference type="Gene3D" id="3.10.20.90">
    <property type="entry name" value="Phosphatidylinositol 3-kinase Catalytic Subunit, Chain A, domain 1"/>
    <property type="match status" value="1"/>
</dbReference>
<dbReference type="Pfam" id="PF13920">
    <property type="entry name" value="zf-C3HC4_3"/>
    <property type="match status" value="1"/>
</dbReference>
<evidence type="ECO:0000256" key="1">
    <source>
        <dbReference type="ARBA" id="ARBA00022771"/>
    </source>
</evidence>
<evidence type="ECO:0000313" key="6">
    <source>
        <dbReference type="Proteomes" id="UP000085678"/>
    </source>
</evidence>
<protein>
    <submittedName>
        <fullName evidence="7">E3 ubiquitin-protein ligase MYLIP isoform X1</fullName>
    </submittedName>
</protein>
<dbReference type="SUPFAM" id="SSF47031">
    <property type="entry name" value="Second domain of FERM"/>
    <property type="match status" value="1"/>
</dbReference>
<dbReference type="GO" id="GO:0006511">
    <property type="term" value="P:ubiquitin-dependent protein catabolic process"/>
    <property type="evidence" value="ECO:0007669"/>
    <property type="project" value="TreeGrafter"/>
</dbReference>
<dbReference type="PANTHER" id="PTHR23280:SF13">
    <property type="entry name" value="E3 UBIQUITIN-PROTEIN LIGASE MYLIP"/>
    <property type="match status" value="1"/>
</dbReference>
<dbReference type="InterPro" id="IPR000299">
    <property type="entry name" value="FERM_domain"/>
</dbReference>
<dbReference type="InterPro" id="IPR018980">
    <property type="entry name" value="FERM_PH-like_C"/>
</dbReference>
<dbReference type="GO" id="GO:0004842">
    <property type="term" value="F:ubiquitin-protein transferase activity"/>
    <property type="evidence" value="ECO:0007669"/>
    <property type="project" value="TreeGrafter"/>
</dbReference>